<reference evidence="2 3" key="1">
    <citation type="journal article" date="2019" name="Sci. Rep.">
        <title>Orb-weaving spider Araneus ventricosus genome elucidates the spidroin gene catalogue.</title>
        <authorList>
            <person name="Kono N."/>
            <person name="Nakamura H."/>
            <person name="Ohtoshi R."/>
            <person name="Moran D.A.P."/>
            <person name="Shinohara A."/>
            <person name="Yoshida Y."/>
            <person name="Fujiwara M."/>
            <person name="Mori M."/>
            <person name="Tomita M."/>
            <person name="Arakawa K."/>
        </authorList>
    </citation>
    <scope>NUCLEOTIDE SEQUENCE [LARGE SCALE GENOMIC DNA]</scope>
</reference>
<feature type="compositionally biased region" description="Polar residues" evidence="1">
    <location>
        <begin position="35"/>
        <end position="56"/>
    </location>
</feature>
<dbReference type="AlphaFoldDB" id="A0A4Y2FYB6"/>
<proteinExistence type="predicted"/>
<protein>
    <submittedName>
        <fullName evidence="2">Uncharacterized protein</fullName>
    </submittedName>
</protein>
<gene>
    <name evidence="2" type="ORF">AVEN_270689_1</name>
</gene>
<sequence>MLRLWGLLHVKSYVVVKRSSSDVVRKFGEDFPAQVPSSSPDHGSKLRGQSQNSPRVSSKRDTNVPSSGRFSKCHDTYRVFVSGSKCRKTSQDITADSGTEVSNLWYPYSWGYAKDLLGIGEIKVVNGGNKRT</sequence>
<accession>A0A4Y2FYB6</accession>
<organism evidence="2 3">
    <name type="scientific">Araneus ventricosus</name>
    <name type="common">Orbweaver spider</name>
    <name type="synonym">Epeira ventricosa</name>
    <dbReference type="NCBI Taxonomy" id="182803"/>
    <lineage>
        <taxon>Eukaryota</taxon>
        <taxon>Metazoa</taxon>
        <taxon>Ecdysozoa</taxon>
        <taxon>Arthropoda</taxon>
        <taxon>Chelicerata</taxon>
        <taxon>Arachnida</taxon>
        <taxon>Araneae</taxon>
        <taxon>Araneomorphae</taxon>
        <taxon>Entelegynae</taxon>
        <taxon>Araneoidea</taxon>
        <taxon>Araneidae</taxon>
        <taxon>Araneus</taxon>
    </lineage>
</organism>
<keyword evidence="3" id="KW-1185">Reference proteome</keyword>
<dbReference type="EMBL" id="BGPR01001098">
    <property type="protein sequence ID" value="GBM45378.1"/>
    <property type="molecule type" value="Genomic_DNA"/>
</dbReference>
<evidence type="ECO:0000313" key="3">
    <source>
        <dbReference type="Proteomes" id="UP000499080"/>
    </source>
</evidence>
<evidence type="ECO:0000256" key="1">
    <source>
        <dbReference type="SAM" id="MobiDB-lite"/>
    </source>
</evidence>
<comment type="caution">
    <text evidence="2">The sequence shown here is derived from an EMBL/GenBank/DDBJ whole genome shotgun (WGS) entry which is preliminary data.</text>
</comment>
<dbReference type="Proteomes" id="UP000499080">
    <property type="component" value="Unassembled WGS sequence"/>
</dbReference>
<evidence type="ECO:0000313" key="2">
    <source>
        <dbReference type="EMBL" id="GBM45378.1"/>
    </source>
</evidence>
<name>A0A4Y2FYB6_ARAVE</name>
<feature type="region of interest" description="Disordered" evidence="1">
    <location>
        <begin position="31"/>
        <end position="71"/>
    </location>
</feature>